<accession>A0A0B5FG11</accession>
<keyword evidence="1" id="KW-1133">Transmembrane helix</keyword>
<name>A0A0B5FG11_9BACT</name>
<dbReference type="OrthoDB" id="9794343at2"/>
<evidence type="ECO:0000313" key="4">
    <source>
        <dbReference type="Proteomes" id="UP000035036"/>
    </source>
</evidence>
<dbReference type="PANTHER" id="PTHR40547">
    <property type="entry name" value="SLL0298 PROTEIN"/>
    <property type="match status" value="1"/>
</dbReference>
<reference evidence="3 4" key="1">
    <citation type="journal article" date="2015" name="Genome Announc.">
        <title>Genomes of Geoalkalibacter ferrihydriticus Z-0531T and Geoalkalibacter subterraneus Red1T, Two Haloalkaliphilic Metal-Reducing Deltaproteobacteria.</title>
        <authorList>
            <person name="Badalamenti J.P."/>
            <person name="Krajmalnik-Brown R."/>
            <person name="Torres C.I."/>
            <person name="Bond D.R."/>
        </authorList>
    </citation>
    <scope>NUCLEOTIDE SEQUENCE [LARGE SCALE GENOMIC DNA]</scope>
    <source>
        <strain evidence="3 4">Red1</strain>
    </source>
</reference>
<feature type="transmembrane region" description="Helical" evidence="1">
    <location>
        <begin position="32"/>
        <end position="56"/>
    </location>
</feature>
<gene>
    <name evidence="3" type="ORF">GSUB_06440</name>
</gene>
<evidence type="ECO:0000256" key="1">
    <source>
        <dbReference type="SAM" id="Phobius"/>
    </source>
</evidence>
<keyword evidence="4" id="KW-1185">Reference proteome</keyword>
<dbReference type="AlphaFoldDB" id="A0A0B5FG11"/>
<dbReference type="Proteomes" id="UP000035036">
    <property type="component" value="Chromosome"/>
</dbReference>
<feature type="transmembrane region" description="Helical" evidence="1">
    <location>
        <begin position="115"/>
        <end position="142"/>
    </location>
</feature>
<dbReference type="STRING" id="483547.GSUB_06440"/>
<evidence type="ECO:0000259" key="2">
    <source>
        <dbReference type="Pfam" id="PF09835"/>
    </source>
</evidence>
<proteinExistence type="predicted"/>
<dbReference type="Pfam" id="PF09835">
    <property type="entry name" value="DUF2062"/>
    <property type="match status" value="1"/>
</dbReference>
<dbReference type="PANTHER" id="PTHR40547:SF1">
    <property type="entry name" value="SLL0298 PROTEIN"/>
    <property type="match status" value="1"/>
</dbReference>
<organism evidence="3 4">
    <name type="scientific">Geoalkalibacter subterraneus</name>
    <dbReference type="NCBI Taxonomy" id="483547"/>
    <lineage>
        <taxon>Bacteria</taxon>
        <taxon>Pseudomonadati</taxon>
        <taxon>Thermodesulfobacteriota</taxon>
        <taxon>Desulfuromonadia</taxon>
        <taxon>Desulfuromonadales</taxon>
        <taxon>Geoalkalibacteraceae</taxon>
        <taxon>Geoalkalibacter</taxon>
    </lineage>
</organism>
<evidence type="ECO:0000313" key="3">
    <source>
        <dbReference type="EMBL" id="AJF06268.1"/>
    </source>
</evidence>
<sequence length="167" mass="19118">MWQRWSLIRQFKLNLIRLVRLRATPDEIAKGIALGVFIGMTPTFGIQMFIALLLAFLLRENKIAALVGVWVTNPVTAPVIYTLEYEIGRLLLGLERSGIPRELSSEALIGLGWDVLWPICVGSVILGTLCSSLAYALTLRLIPIVKSWRIPRWPRRRLKRHLHRNRQ</sequence>
<keyword evidence="1" id="KW-0472">Membrane</keyword>
<dbReference type="RefSeq" id="WP_040199832.1">
    <property type="nucleotide sequence ID" value="NZ_CP010311.1"/>
</dbReference>
<dbReference type="InterPro" id="IPR018639">
    <property type="entry name" value="DUF2062"/>
</dbReference>
<dbReference type="EMBL" id="CP010311">
    <property type="protein sequence ID" value="AJF06268.1"/>
    <property type="molecule type" value="Genomic_DNA"/>
</dbReference>
<dbReference type="HOGENOM" id="CLU_102912_1_0_7"/>
<feature type="domain" description="DUF2062" evidence="2">
    <location>
        <begin position="9"/>
        <end position="146"/>
    </location>
</feature>
<keyword evidence="1" id="KW-0812">Transmembrane</keyword>
<feature type="transmembrane region" description="Helical" evidence="1">
    <location>
        <begin position="63"/>
        <end position="83"/>
    </location>
</feature>
<dbReference type="KEGG" id="gsb:GSUB_06440"/>
<protein>
    <recommendedName>
        <fullName evidence="2">DUF2062 domain-containing protein</fullName>
    </recommendedName>
</protein>